<evidence type="ECO:0000313" key="14">
    <source>
        <dbReference type="EMBL" id="MBS7525218.1"/>
    </source>
</evidence>
<dbReference type="InterPro" id="IPR013332">
    <property type="entry name" value="KPR_N"/>
</dbReference>
<gene>
    <name evidence="14" type="ORF">KHM83_00860</name>
</gene>
<keyword evidence="8 11" id="KW-0560">Oxidoreductase</keyword>
<dbReference type="PANTHER" id="PTHR43765:SF2">
    <property type="entry name" value="2-DEHYDROPANTOATE 2-REDUCTASE"/>
    <property type="match status" value="1"/>
</dbReference>
<dbReference type="InterPro" id="IPR050838">
    <property type="entry name" value="Ketopantoate_reductase"/>
</dbReference>
<dbReference type="EMBL" id="JAHBCL010000001">
    <property type="protein sequence ID" value="MBS7525218.1"/>
    <property type="molecule type" value="Genomic_DNA"/>
</dbReference>
<evidence type="ECO:0000259" key="12">
    <source>
        <dbReference type="Pfam" id="PF02558"/>
    </source>
</evidence>
<evidence type="ECO:0000256" key="11">
    <source>
        <dbReference type="RuleBase" id="RU362068"/>
    </source>
</evidence>
<evidence type="ECO:0000256" key="7">
    <source>
        <dbReference type="ARBA" id="ARBA00022857"/>
    </source>
</evidence>
<dbReference type="SUPFAM" id="SSF51735">
    <property type="entry name" value="NAD(P)-binding Rossmann-fold domains"/>
    <property type="match status" value="1"/>
</dbReference>
<comment type="similarity">
    <text evidence="3 11">Belongs to the ketopantoate reductase family.</text>
</comment>
<dbReference type="InterPro" id="IPR008927">
    <property type="entry name" value="6-PGluconate_DH-like_C_sf"/>
</dbReference>
<evidence type="ECO:0000256" key="8">
    <source>
        <dbReference type="ARBA" id="ARBA00023002"/>
    </source>
</evidence>
<feature type="domain" description="Ketopantoate reductase C-terminal" evidence="13">
    <location>
        <begin position="179"/>
        <end position="321"/>
    </location>
</feature>
<keyword evidence="7 11" id="KW-0521">NADP</keyword>
<name>A0ABS5PJD8_9FIRM</name>
<evidence type="ECO:0000256" key="2">
    <source>
        <dbReference type="ARBA" id="ARBA00004994"/>
    </source>
</evidence>
<comment type="catalytic activity">
    <reaction evidence="10 11">
        <text>(R)-pantoate + NADP(+) = 2-dehydropantoate + NADPH + H(+)</text>
        <dbReference type="Rhea" id="RHEA:16233"/>
        <dbReference type="ChEBI" id="CHEBI:11561"/>
        <dbReference type="ChEBI" id="CHEBI:15378"/>
        <dbReference type="ChEBI" id="CHEBI:15980"/>
        <dbReference type="ChEBI" id="CHEBI:57783"/>
        <dbReference type="ChEBI" id="CHEBI:58349"/>
        <dbReference type="EC" id="1.1.1.169"/>
    </reaction>
</comment>
<evidence type="ECO:0000313" key="15">
    <source>
        <dbReference type="Proteomes" id="UP000746471"/>
    </source>
</evidence>
<evidence type="ECO:0000256" key="3">
    <source>
        <dbReference type="ARBA" id="ARBA00007870"/>
    </source>
</evidence>
<evidence type="ECO:0000256" key="4">
    <source>
        <dbReference type="ARBA" id="ARBA00013014"/>
    </source>
</evidence>
<dbReference type="PANTHER" id="PTHR43765">
    <property type="entry name" value="2-DEHYDROPANTOATE 2-REDUCTASE-RELATED"/>
    <property type="match status" value="1"/>
</dbReference>
<dbReference type="InterPro" id="IPR036291">
    <property type="entry name" value="NAD(P)-bd_dom_sf"/>
</dbReference>
<evidence type="ECO:0000256" key="10">
    <source>
        <dbReference type="ARBA" id="ARBA00048793"/>
    </source>
</evidence>
<sequence length="341" mass="36696">MKIAIYGCGAMGTVLGAYLSKGGLDVIMIDNYKAHVDKLNESGAKVTLCADLTVPVKAITPEEMTGTYDLVFLMTKQTANDEVLAKMLPYLHEKSTVCTLQNGVPEPSVAAVIGEKRTVGGTILWGATFKEPGVSELTQDITKSKVLFEIGEIDGHIDARIKSVAAALEVMGGVEVTDNLMGARWLKVMFNSCWSGMSASLGCTFGDIIDNAKASACMSHIANEAVAVCRALGYKMPPFRNQDMTAMGDLSSKAAFDKSQGIFYDILKDLRPAKASMLQDLEKGRKTEISMINGYICDAGKKVGIQTPYNDTVVSVVKAIEGKTLAYEMANLSRFPQSPFL</sequence>
<dbReference type="EC" id="1.1.1.169" evidence="4 11"/>
<proteinExistence type="inferred from homology"/>
<dbReference type="RefSeq" id="WP_213235001.1">
    <property type="nucleotide sequence ID" value="NZ_JAHBCL010000001.1"/>
</dbReference>
<dbReference type="InterPro" id="IPR013752">
    <property type="entry name" value="KPA_reductase"/>
</dbReference>
<dbReference type="Pfam" id="PF08546">
    <property type="entry name" value="ApbA_C"/>
    <property type="match status" value="1"/>
</dbReference>
<dbReference type="InterPro" id="IPR003710">
    <property type="entry name" value="ApbA"/>
</dbReference>
<dbReference type="Gene3D" id="3.40.50.720">
    <property type="entry name" value="NAD(P)-binding Rossmann-like Domain"/>
    <property type="match status" value="1"/>
</dbReference>
<evidence type="ECO:0000256" key="1">
    <source>
        <dbReference type="ARBA" id="ARBA00002919"/>
    </source>
</evidence>
<comment type="pathway">
    <text evidence="2 11">Cofactor biosynthesis; (R)-pantothenate biosynthesis; (R)-pantoate from 3-methyl-2-oxobutanoate: step 2/2.</text>
</comment>
<dbReference type="Pfam" id="PF02558">
    <property type="entry name" value="ApbA"/>
    <property type="match status" value="1"/>
</dbReference>
<keyword evidence="15" id="KW-1185">Reference proteome</keyword>
<comment type="caution">
    <text evidence="14">The sequence shown here is derived from an EMBL/GenBank/DDBJ whole genome shotgun (WGS) entry which is preliminary data.</text>
</comment>
<evidence type="ECO:0000256" key="5">
    <source>
        <dbReference type="ARBA" id="ARBA00019465"/>
    </source>
</evidence>
<organism evidence="14 15">
    <name type="scientific">Fusibacter paucivorans</name>
    <dbReference type="NCBI Taxonomy" id="76009"/>
    <lineage>
        <taxon>Bacteria</taxon>
        <taxon>Bacillati</taxon>
        <taxon>Bacillota</taxon>
        <taxon>Clostridia</taxon>
        <taxon>Eubacteriales</taxon>
        <taxon>Eubacteriales Family XII. Incertae Sedis</taxon>
        <taxon>Fusibacter</taxon>
    </lineage>
</organism>
<accession>A0ABS5PJD8</accession>
<dbReference type="SUPFAM" id="SSF48179">
    <property type="entry name" value="6-phosphogluconate dehydrogenase C-terminal domain-like"/>
    <property type="match status" value="1"/>
</dbReference>
<keyword evidence="6 11" id="KW-0566">Pantothenate biosynthesis</keyword>
<evidence type="ECO:0000256" key="9">
    <source>
        <dbReference type="ARBA" id="ARBA00032024"/>
    </source>
</evidence>
<protein>
    <recommendedName>
        <fullName evidence="5 11">2-dehydropantoate 2-reductase</fullName>
        <ecNumber evidence="4 11">1.1.1.169</ecNumber>
    </recommendedName>
    <alternativeName>
        <fullName evidence="9 11">Ketopantoate reductase</fullName>
    </alternativeName>
</protein>
<feature type="domain" description="Ketopantoate reductase N-terminal" evidence="12">
    <location>
        <begin position="3"/>
        <end position="139"/>
    </location>
</feature>
<comment type="function">
    <text evidence="1 11">Catalyzes the NADPH-dependent reduction of ketopantoate into pantoic acid.</text>
</comment>
<dbReference type="InterPro" id="IPR013328">
    <property type="entry name" value="6PGD_dom2"/>
</dbReference>
<evidence type="ECO:0000256" key="6">
    <source>
        <dbReference type="ARBA" id="ARBA00022655"/>
    </source>
</evidence>
<evidence type="ECO:0000259" key="13">
    <source>
        <dbReference type="Pfam" id="PF08546"/>
    </source>
</evidence>
<dbReference type="NCBIfam" id="TIGR00745">
    <property type="entry name" value="apbA_panE"/>
    <property type="match status" value="1"/>
</dbReference>
<dbReference type="Proteomes" id="UP000746471">
    <property type="component" value="Unassembled WGS sequence"/>
</dbReference>
<reference evidence="14 15" key="1">
    <citation type="submission" date="2021-05" db="EMBL/GenBank/DDBJ databases">
        <title>Fusibacter ferrireducens sp. nov., an anaerobic, sulfur- and Fe-reducing bacterium isolated from the mangrove sediment.</title>
        <authorList>
            <person name="Qiu D."/>
        </authorList>
    </citation>
    <scope>NUCLEOTIDE SEQUENCE [LARGE SCALE GENOMIC DNA]</scope>
    <source>
        <strain evidence="14 15">DSM 12116</strain>
    </source>
</reference>
<dbReference type="Gene3D" id="1.10.1040.10">
    <property type="entry name" value="N-(1-d-carboxylethyl)-l-norvaline Dehydrogenase, domain 2"/>
    <property type="match status" value="1"/>
</dbReference>